<dbReference type="Proteomes" id="UP000887569">
    <property type="component" value="Unplaced"/>
</dbReference>
<feature type="domain" description="tRNA(Ile)-lysidine/2-thiocytidine synthase N-terminal" evidence="2">
    <location>
        <begin position="497"/>
        <end position="666"/>
    </location>
</feature>
<dbReference type="InterPro" id="IPR011063">
    <property type="entry name" value="TilS/TtcA_N"/>
</dbReference>
<dbReference type="InterPro" id="IPR000192">
    <property type="entry name" value="Aminotrans_V_dom"/>
</dbReference>
<keyword evidence="3" id="KW-1185">Reference proteome</keyword>
<dbReference type="InterPro" id="IPR015421">
    <property type="entry name" value="PyrdxlP-dep_Trfase_major"/>
</dbReference>
<dbReference type="Pfam" id="PF00266">
    <property type="entry name" value="Aminotran_5"/>
    <property type="match status" value="1"/>
</dbReference>
<name>A0A915CD41_PARUN</name>
<dbReference type="AlphaFoldDB" id="A0A915CD41"/>
<proteinExistence type="predicted"/>
<dbReference type="Gene3D" id="3.40.50.620">
    <property type="entry name" value="HUPs"/>
    <property type="match status" value="1"/>
</dbReference>
<dbReference type="Gene3D" id="3.90.1150.10">
    <property type="entry name" value="Aspartate Aminotransferase, domain 1"/>
    <property type="match status" value="1"/>
</dbReference>
<dbReference type="InterPro" id="IPR015424">
    <property type="entry name" value="PyrdxlP-dep_Trfase"/>
</dbReference>
<dbReference type="Pfam" id="PF01171">
    <property type="entry name" value="ATP_bind_3"/>
    <property type="match status" value="1"/>
</dbReference>
<evidence type="ECO:0000313" key="4">
    <source>
        <dbReference type="WBParaSite" id="PgR118_g033_t01"/>
    </source>
</evidence>
<dbReference type="PANTHER" id="PTHR43686">
    <property type="entry name" value="SULFURTRANSFERASE-RELATED"/>
    <property type="match status" value="1"/>
</dbReference>
<dbReference type="PANTHER" id="PTHR43686:SF1">
    <property type="entry name" value="AMINOTRAN_5 DOMAIN-CONTAINING PROTEIN"/>
    <property type="match status" value="1"/>
</dbReference>
<protein>
    <submittedName>
        <fullName evidence="4">tRNA 2-thiocytidine biosynthesis protein TtcA</fullName>
    </submittedName>
</protein>
<reference evidence="4" key="1">
    <citation type="submission" date="2022-11" db="UniProtKB">
        <authorList>
            <consortium name="WormBaseParasite"/>
        </authorList>
    </citation>
    <scope>IDENTIFICATION</scope>
</reference>
<sequence length="748" mass="85190">MNGQTPKDAIYFSGHKFVGGIQTPGVLIVKRNLINNSRPKRIGGGTVFFVSRTSHTYLKEVEYREEGGTPDVVGAVRLALAFKVKAAVGTDLIKRREKAICQYVIGRLSSNKDVILLGPPKCRSRLAIFSFIIRERRSQLFLHHNFVSVLLNDLFGIQSRAGCACAGPYAQLLLGIDENLALRYGDCLAEDCRLDRVHLRRTGEYSHFEMLRPGFTRISLPYFASHQMVEFVVNAIEFVAANATKFMPEYQLNCESGEWHHCRQRVFHSRKWLGFVAFTNRGIRVKNRWAPNSFSQNAPSPDELLVEAERLALDAVNTRTRVPDGRSVLDEETEKLRWFLMGSEVSEMQSGIKPHFPLCPFSPKKYLHTAKDEEYVEDRSNLLKETSDDRVVEANDETSVCVDEETDDSLECNGKEGERIVCPISEGKEDQTTCCFSGMDDDETIDDWNRRIVVTQQEDISEEERMRQPWIVPPLELYKSATEAIHSLNMIQDGDRVLVCLSGGKDSLSLLHILHHYQQRAMLRRKNRFQLGAITVDPGSTAYNPRPLIEYCRSLNINYFYEEQNIIAQAARLSKCRSICAFCSRMKRGRLAAAAKLHGYNVLAMGHHLDDLAESFLIAAFQNGNLSTMKAVYVTRDGALRVIRPLIYVREKALREFAESNKLPIIAENCPACFEKPKERYRMKQLLASHELIFPQLFSSLRSALHPLLLVDSPITSGMRKLAIENIVREMRERNRQLHPHNQSHPLL</sequence>
<organism evidence="3 4">
    <name type="scientific">Parascaris univalens</name>
    <name type="common">Nematode worm</name>
    <dbReference type="NCBI Taxonomy" id="6257"/>
    <lineage>
        <taxon>Eukaryota</taxon>
        <taxon>Metazoa</taxon>
        <taxon>Ecdysozoa</taxon>
        <taxon>Nematoda</taxon>
        <taxon>Chromadorea</taxon>
        <taxon>Rhabditida</taxon>
        <taxon>Spirurina</taxon>
        <taxon>Ascaridomorpha</taxon>
        <taxon>Ascaridoidea</taxon>
        <taxon>Ascarididae</taxon>
        <taxon>Parascaris</taxon>
    </lineage>
</organism>
<dbReference type="InterPro" id="IPR014729">
    <property type="entry name" value="Rossmann-like_a/b/a_fold"/>
</dbReference>
<dbReference type="InterPro" id="IPR015422">
    <property type="entry name" value="PyrdxlP-dep_Trfase_small"/>
</dbReference>
<evidence type="ECO:0000313" key="3">
    <source>
        <dbReference type="Proteomes" id="UP000887569"/>
    </source>
</evidence>
<dbReference type="Gene3D" id="3.40.640.10">
    <property type="entry name" value="Type I PLP-dependent aspartate aminotransferase-like (Major domain)"/>
    <property type="match status" value="1"/>
</dbReference>
<evidence type="ECO:0000259" key="2">
    <source>
        <dbReference type="Pfam" id="PF01171"/>
    </source>
</evidence>
<dbReference type="SUPFAM" id="SSF52402">
    <property type="entry name" value="Adenine nucleotide alpha hydrolases-like"/>
    <property type="match status" value="1"/>
</dbReference>
<dbReference type="CDD" id="cd24138">
    <property type="entry name" value="TtcA-like"/>
    <property type="match status" value="1"/>
</dbReference>
<dbReference type="WBParaSite" id="PgR118_g033_t01">
    <property type="protein sequence ID" value="PgR118_g033_t01"/>
    <property type="gene ID" value="PgR118_g033"/>
</dbReference>
<accession>A0A915CD41</accession>
<dbReference type="SUPFAM" id="SSF53383">
    <property type="entry name" value="PLP-dependent transferases"/>
    <property type="match status" value="1"/>
</dbReference>
<feature type="domain" description="Aminotransferase class V" evidence="1">
    <location>
        <begin position="8"/>
        <end position="172"/>
    </location>
</feature>
<evidence type="ECO:0000259" key="1">
    <source>
        <dbReference type="Pfam" id="PF00266"/>
    </source>
</evidence>